<dbReference type="InterPro" id="IPR029787">
    <property type="entry name" value="Nucleotide_cyclase"/>
</dbReference>
<dbReference type="InterPro" id="IPR001054">
    <property type="entry name" value="A/G_cyclase"/>
</dbReference>
<dbReference type="EMBL" id="BLAY01000074">
    <property type="protein sequence ID" value="GET39794.1"/>
    <property type="molecule type" value="Genomic_DNA"/>
</dbReference>
<dbReference type="PROSITE" id="PS50125">
    <property type="entry name" value="GUANYLATE_CYCLASE_2"/>
    <property type="match status" value="1"/>
</dbReference>
<dbReference type="CDD" id="cd07302">
    <property type="entry name" value="CHD"/>
    <property type="match status" value="1"/>
</dbReference>
<organism evidence="5 6">
    <name type="scientific">Microseira wollei NIES-4236</name>
    <dbReference type="NCBI Taxonomy" id="2530354"/>
    <lineage>
        <taxon>Bacteria</taxon>
        <taxon>Bacillati</taxon>
        <taxon>Cyanobacteriota</taxon>
        <taxon>Cyanophyceae</taxon>
        <taxon>Oscillatoriophycideae</taxon>
        <taxon>Aerosakkonematales</taxon>
        <taxon>Aerosakkonemataceae</taxon>
        <taxon>Microseira</taxon>
    </lineage>
</organism>
<evidence type="ECO:0000256" key="2">
    <source>
        <dbReference type="PROSITE-ProRule" id="PRU00169"/>
    </source>
</evidence>
<evidence type="ECO:0000259" key="3">
    <source>
        <dbReference type="PROSITE" id="PS50110"/>
    </source>
</evidence>
<dbReference type="GO" id="GO:0006171">
    <property type="term" value="P:cAMP biosynthetic process"/>
    <property type="evidence" value="ECO:0007669"/>
    <property type="project" value="TreeGrafter"/>
</dbReference>
<protein>
    <submittedName>
        <fullName evidence="5">Two-component response regulator</fullName>
    </submittedName>
</protein>
<dbReference type="Proteomes" id="UP001050975">
    <property type="component" value="Unassembled WGS sequence"/>
</dbReference>
<dbReference type="SUPFAM" id="SSF55073">
    <property type="entry name" value="Nucleotide cyclase"/>
    <property type="match status" value="1"/>
</dbReference>
<keyword evidence="2" id="KW-0597">Phosphoprotein</keyword>
<dbReference type="Gene3D" id="3.40.50.2300">
    <property type="match status" value="1"/>
</dbReference>
<dbReference type="GO" id="GO:0004016">
    <property type="term" value="F:adenylate cyclase activity"/>
    <property type="evidence" value="ECO:0007669"/>
    <property type="project" value="UniProtKB-ARBA"/>
</dbReference>
<comment type="similarity">
    <text evidence="1">Belongs to the adenylyl cyclase class-3 family.</text>
</comment>
<dbReference type="InterPro" id="IPR050697">
    <property type="entry name" value="Adenylyl/Guanylyl_Cyclase_3/4"/>
</dbReference>
<dbReference type="SMART" id="SM00448">
    <property type="entry name" value="REC"/>
    <property type="match status" value="1"/>
</dbReference>
<proteinExistence type="inferred from homology"/>
<dbReference type="CDD" id="cd17569">
    <property type="entry name" value="REC_HupR-like"/>
    <property type="match status" value="1"/>
</dbReference>
<dbReference type="Pfam" id="PF00072">
    <property type="entry name" value="Response_reg"/>
    <property type="match status" value="1"/>
</dbReference>
<dbReference type="PANTHER" id="PTHR43081:SF1">
    <property type="entry name" value="ADENYLATE CYCLASE, TERMINAL-DIFFERENTIATION SPECIFIC"/>
    <property type="match status" value="1"/>
</dbReference>
<dbReference type="PANTHER" id="PTHR43081">
    <property type="entry name" value="ADENYLATE CYCLASE, TERMINAL-DIFFERENTIATION SPECIFIC-RELATED"/>
    <property type="match status" value="1"/>
</dbReference>
<feature type="domain" description="Guanylate cyclase" evidence="4">
    <location>
        <begin position="203"/>
        <end position="329"/>
    </location>
</feature>
<keyword evidence="6" id="KW-1185">Reference proteome</keyword>
<dbReference type="SMART" id="SM00044">
    <property type="entry name" value="CYCc"/>
    <property type="match status" value="1"/>
</dbReference>
<dbReference type="PROSITE" id="PS50110">
    <property type="entry name" value="RESPONSE_REGULATORY"/>
    <property type="match status" value="1"/>
</dbReference>
<gene>
    <name evidence="5" type="ORF">MiSe_45660</name>
</gene>
<feature type="domain" description="Response regulatory" evidence="3">
    <location>
        <begin position="5"/>
        <end position="128"/>
    </location>
</feature>
<dbReference type="SUPFAM" id="SSF52172">
    <property type="entry name" value="CheY-like"/>
    <property type="match status" value="1"/>
</dbReference>
<comment type="caution">
    <text evidence="5">The sequence shown here is derived from an EMBL/GenBank/DDBJ whole genome shotgun (WGS) entry which is preliminary data.</text>
</comment>
<reference evidence="5" key="1">
    <citation type="submission" date="2019-10" db="EMBL/GenBank/DDBJ databases">
        <title>Draft genome sequece of Microseira wollei NIES-4236.</title>
        <authorList>
            <person name="Yamaguchi H."/>
            <person name="Suzuki S."/>
            <person name="Kawachi M."/>
        </authorList>
    </citation>
    <scope>NUCLEOTIDE SEQUENCE</scope>
    <source>
        <strain evidence="5">NIES-4236</strain>
    </source>
</reference>
<evidence type="ECO:0000313" key="6">
    <source>
        <dbReference type="Proteomes" id="UP001050975"/>
    </source>
</evidence>
<dbReference type="Gene3D" id="3.30.70.1230">
    <property type="entry name" value="Nucleotide cyclase"/>
    <property type="match status" value="1"/>
</dbReference>
<name>A0AAV3XH32_9CYAN</name>
<dbReference type="InterPro" id="IPR001789">
    <property type="entry name" value="Sig_transdc_resp-reg_receiver"/>
</dbReference>
<accession>A0AAV3XH32</accession>
<dbReference type="GO" id="GO:0000160">
    <property type="term" value="P:phosphorelay signal transduction system"/>
    <property type="evidence" value="ECO:0007669"/>
    <property type="project" value="InterPro"/>
</dbReference>
<dbReference type="AlphaFoldDB" id="A0AAV3XH32"/>
<dbReference type="InterPro" id="IPR011006">
    <property type="entry name" value="CheY-like_superfamily"/>
</dbReference>
<evidence type="ECO:0000259" key="4">
    <source>
        <dbReference type="PROSITE" id="PS50125"/>
    </source>
</evidence>
<evidence type="ECO:0000256" key="1">
    <source>
        <dbReference type="ARBA" id="ARBA00005381"/>
    </source>
</evidence>
<sequence>MNQPIIICVDDEKTILDSLGIELKNAFGSEYTIEIAESGEEALEIVREALENQQEIAVVISDYIMPNMKGDELLERIHNLSPNTLKIMLSGQADLAAVGRAIERAKLYRYIAKPWHRQDFKLTVKEAVNSYIQETKIAEKNANLYRMNQELARLTRSQEILIEELSQINKAVYRFVPREFIKLLDKERIVDVQLGDGGQREMSVLFADIREFTTLSEGMSCQENFNFINSFLAYMEPAIMENHGFIDKYIGDGIMALFSGGADDAVKAGIAMLQNLAEFNEKRAKSGALPIKIGIGIHTGSLMLGTIGGHSRIDSTAIGDTVNLASRLETLTKTYQASLLISHETWYRLPNHQNYSMRLLERVNVKGKSKSVAVFEVFDGDYESVKQGKSTTKSMFEQAVCLFYGGFYTKAEQLFKECLQINNRDTVAQFYLERFQQHLIKTIRL</sequence>
<feature type="modified residue" description="4-aspartylphosphate" evidence="2">
    <location>
        <position position="62"/>
    </location>
</feature>
<dbReference type="Pfam" id="PF00211">
    <property type="entry name" value="Guanylate_cyc"/>
    <property type="match status" value="1"/>
</dbReference>
<evidence type="ECO:0000313" key="5">
    <source>
        <dbReference type="EMBL" id="GET39794.1"/>
    </source>
</evidence>